<dbReference type="AlphaFoldDB" id="A0A2S9IGM6"/>
<dbReference type="Proteomes" id="UP000239181">
    <property type="component" value="Unassembled WGS sequence"/>
</dbReference>
<feature type="domain" description="MbtH-like" evidence="1">
    <location>
        <begin position="6"/>
        <end position="56"/>
    </location>
</feature>
<accession>A0A2S9IGM6</accession>
<dbReference type="PANTHER" id="PTHR38444">
    <property type="entry name" value="ENTEROBACTIN BIOSYNTHESIS PROTEIN YBDZ"/>
    <property type="match status" value="1"/>
</dbReference>
<dbReference type="SMART" id="SM00923">
    <property type="entry name" value="MbtH"/>
    <property type="match status" value="1"/>
</dbReference>
<dbReference type="PANTHER" id="PTHR38444:SF1">
    <property type="entry name" value="ENTEROBACTIN BIOSYNTHESIS PROTEIN YBDZ"/>
    <property type="match status" value="1"/>
</dbReference>
<dbReference type="SUPFAM" id="SSF160582">
    <property type="entry name" value="MbtH-like"/>
    <property type="match status" value="1"/>
</dbReference>
<dbReference type="Pfam" id="PF03621">
    <property type="entry name" value="MbtH"/>
    <property type="match status" value="1"/>
</dbReference>
<dbReference type="InterPro" id="IPR005153">
    <property type="entry name" value="MbtH-like_dom"/>
</dbReference>
<protein>
    <submittedName>
        <fullName evidence="2">MbtH family protein</fullName>
    </submittedName>
</protein>
<organism evidence="2 3">
    <name type="scientific">Pantoea coffeiphila</name>
    <dbReference type="NCBI Taxonomy" id="1465635"/>
    <lineage>
        <taxon>Bacteria</taxon>
        <taxon>Pseudomonadati</taxon>
        <taxon>Pseudomonadota</taxon>
        <taxon>Gammaproteobacteria</taxon>
        <taxon>Enterobacterales</taxon>
        <taxon>Erwiniaceae</taxon>
        <taxon>Pantoea</taxon>
    </lineage>
</organism>
<proteinExistence type="predicted"/>
<sequence length="70" mass="7853">MTEQQNPFDDESLSFLVLLNAQQQYSLWPAFADVPPGWQTVAGPDSRADCISYIEAHWQDMRPAALKQAG</sequence>
<comment type="caution">
    <text evidence="2">The sequence shown here is derived from an EMBL/GenBank/DDBJ whole genome shotgun (WGS) entry which is preliminary data.</text>
</comment>
<dbReference type="OrthoDB" id="7584480at2"/>
<gene>
    <name evidence="2" type="ORF">CQW29_04635</name>
</gene>
<dbReference type="InterPro" id="IPR037407">
    <property type="entry name" value="MLP_fam"/>
</dbReference>
<dbReference type="GO" id="GO:0019290">
    <property type="term" value="P:siderophore biosynthetic process"/>
    <property type="evidence" value="ECO:0007669"/>
    <property type="project" value="TreeGrafter"/>
</dbReference>
<evidence type="ECO:0000259" key="1">
    <source>
        <dbReference type="SMART" id="SM00923"/>
    </source>
</evidence>
<keyword evidence="3" id="KW-1185">Reference proteome</keyword>
<dbReference type="EMBL" id="PDET01000002">
    <property type="protein sequence ID" value="PRD16951.1"/>
    <property type="molecule type" value="Genomic_DNA"/>
</dbReference>
<evidence type="ECO:0000313" key="3">
    <source>
        <dbReference type="Proteomes" id="UP000239181"/>
    </source>
</evidence>
<dbReference type="Gene3D" id="3.90.820.10">
    <property type="entry name" value="Structural Genomics, Unknown Function 30-nov-00 1gh9 Mol_id"/>
    <property type="match status" value="1"/>
</dbReference>
<dbReference type="GO" id="GO:0005829">
    <property type="term" value="C:cytosol"/>
    <property type="evidence" value="ECO:0007669"/>
    <property type="project" value="TreeGrafter"/>
</dbReference>
<name>A0A2S9IGM6_9GAMM</name>
<dbReference type="InterPro" id="IPR038020">
    <property type="entry name" value="MbtH-like_sf"/>
</dbReference>
<reference evidence="2 3" key="1">
    <citation type="submission" date="2017-10" db="EMBL/GenBank/DDBJ databases">
        <title>Draft genome of two endophytic bacteria isolated from 'guarana' Paullinia cupana (Mart.) Ducke.</title>
        <authorList>
            <person name="Siqueira K.A."/>
            <person name="Liotti R.G."/>
            <person name="Mendes T.A."/>
            <person name="Soares M.A."/>
        </authorList>
    </citation>
    <scope>NUCLEOTIDE SEQUENCE [LARGE SCALE GENOMIC DNA]</scope>
    <source>
        <strain evidence="2 3">342</strain>
    </source>
</reference>
<dbReference type="RefSeq" id="WP_105591534.1">
    <property type="nucleotide sequence ID" value="NZ_JAFBFW010000007.1"/>
</dbReference>
<evidence type="ECO:0000313" key="2">
    <source>
        <dbReference type="EMBL" id="PRD16951.1"/>
    </source>
</evidence>